<protein>
    <submittedName>
        <fullName evidence="2">Uncharacterized protein</fullName>
    </submittedName>
</protein>
<name>A0ABQ9IFV4_9NEOP</name>
<comment type="caution">
    <text evidence="2">The sequence shown here is derived from an EMBL/GenBank/DDBJ whole genome shotgun (WGS) entry which is preliminary data.</text>
</comment>
<reference evidence="2 3" key="1">
    <citation type="submission" date="2023-02" db="EMBL/GenBank/DDBJ databases">
        <title>LHISI_Scaffold_Assembly.</title>
        <authorList>
            <person name="Stuart O.P."/>
            <person name="Cleave R."/>
            <person name="Magrath M.J.L."/>
            <person name="Mikheyev A.S."/>
        </authorList>
    </citation>
    <scope>NUCLEOTIDE SEQUENCE [LARGE SCALE GENOMIC DNA]</scope>
    <source>
        <strain evidence="2">Daus_M_001</strain>
        <tissue evidence="2">Leg muscle</tissue>
    </source>
</reference>
<evidence type="ECO:0000313" key="3">
    <source>
        <dbReference type="Proteomes" id="UP001159363"/>
    </source>
</evidence>
<dbReference type="EMBL" id="JARBHB010000001">
    <property type="protein sequence ID" value="KAJ8895550.1"/>
    <property type="molecule type" value="Genomic_DNA"/>
</dbReference>
<organism evidence="2 3">
    <name type="scientific">Dryococelus australis</name>
    <dbReference type="NCBI Taxonomy" id="614101"/>
    <lineage>
        <taxon>Eukaryota</taxon>
        <taxon>Metazoa</taxon>
        <taxon>Ecdysozoa</taxon>
        <taxon>Arthropoda</taxon>
        <taxon>Hexapoda</taxon>
        <taxon>Insecta</taxon>
        <taxon>Pterygota</taxon>
        <taxon>Neoptera</taxon>
        <taxon>Polyneoptera</taxon>
        <taxon>Phasmatodea</taxon>
        <taxon>Verophasmatodea</taxon>
        <taxon>Anareolatae</taxon>
        <taxon>Phasmatidae</taxon>
        <taxon>Eurycanthinae</taxon>
        <taxon>Dryococelus</taxon>
    </lineage>
</organism>
<gene>
    <name evidence="2" type="ORF">PR048_000886</name>
</gene>
<dbReference type="Proteomes" id="UP001159363">
    <property type="component" value="Chromosome 1"/>
</dbReference>
<sequence>MRGVGVRESGYTSVKLHGQWETSSRVVKAAKSDCIAFPTTHKQQYWRCGVCKYFHGGLCIDDRCMKRQLHSPLRCATCASSTPARQSHLHCTDAHSPQTSLSFASHQGDPGLIPGRVTLGFSLMEVAPDDAAGRRVFTEISRFSRPCIPTLLYTAPRTPSVAERGQSTGQRILSKITPEIQSAEGQGRTSRDRIIAVAYGWLVEARFFGGFGSSYFGSTQLDGLPEKAQRLRSLTLRAYAYVFGESTANRVRFPDFRMRKSWQMMQLVGGFSRGSPVPPVPSFRRCSILTLIKLISQDLAIKSCPNIFTQSLDIQYEATAEWGRNGSAPRKPIAQLKRQPRLPPTYEDQGDPARSRTRFALGRRAPPLPL</sequence>
<feature type="region of interest" description="Disordered" evidence="1">
    <location>
        <begin position="325"/>
        <end position="370"/>
    </location>
</feature>
<proteinExistence type="predicted"/>
<keyword evidence="3" id="KW-1185">Reference proteome</keyword>
<accession>A0ABQ9IFV4</accession>
<evidence type="ECO:0000256" key="1">
    <source>
        <dbReference type="SAM" id="MobiDB-lite"/>
    </source>
</evidence>
<evidence type="ECO:0000313" key="2">
    <source>
        <dbReference type="EMBL" id="KAJ8895550.1"/>
    </source>
</evidence>